<accession>A0ACC3DBZ4</accession>
<comment type="caution">
    <text evidence="1">The sequence shown here is derived from an EMBL/GenBank/DDBJ whole genome shotgun (WGS) entry which is preliminary data.</text>
</comment>
<sequence>MQFSNSYIKLKDPSNLTAEHVAKLRNLVNGIDKSRPVSMDALDAKLRNISSRSATESTSRSSSVETPDPEDLMEDFLREEKEARNALLLDGGRPSHPIGSGFDIMKAPGQYAEIISYWSRGGNGLGMFCDQFGVWKEFREYQESVRQSRTDPERFAKYAQYVHDYRCEKGLEGDIELHQNRKKQSRLDDWKEYQLYQFRAADRFTRAMKYAAVRLERAQEKLRVAVEAGQSAQSIEWIKEYGVAHWQGRMGTARRQLEKHNLLLRWVDQQLPMIASECRSLSQGPECFHYSESTGARAVLNKPQLGSEAAGHLSHQLNPARTSRKRERPMDESITGPSMSSKARKPNTATNVCERRKLGTISSVPPLPDMHVDDRDGGHFTEPQQQDHTAQPRRSQRIAKLKKEILGPAPGASPSVSLSNMQKASTRENRRGARSSTKRPQLRVAKATDRSLPARDSRKRRGERKRPTSLAFKSDSKSKILPSDVGLRRSKRIQERCRKDLTSPQEPPC</sequence>
<name>A0ACC3DBZ4_9PEZI</name>
<organism evidence="1 2">
    <name type="scientific">Coniosporium uncinatum</name>
    <dbReference type="NCBI Taxonomy" id="93489"/>
    <lineage>
        <taxon>Eukaryota</taxon>
        <taxon>Fungi</taxon>
        <taxon>Dikarya</taxon>
        <taxon>Ascomycota</taxon>
        <taxon>Pezizomycotina</taxon>
        <taxon>Dothideomycetes</taxon>
        <taxon>Dothideomycetes incertae sedis</taxon>
        <taxon>Coniosporium</taxon>
    </lineage>
</organism>
<proteinExistence type="predicted"/>
<keyword evidence="2" id="KW-1185">Reference proteome</keyword>
<dbReference type="EMBL" id="JAWDJW010006394">
    <property type="protein sequence ID" value="KAK3064934.1"/>
    <property type="molecule type" value="Genomic_DNA"/>
</dbReference>
<dbReference type="Proteomes" id="UP001186974">
    <property type="component" value="Unassembled WGS sequence"/>
</dbReference>
<protein>
    <submittedName>
        <fullName evidence="1">Uncharacterized protein</fullName>
    </submittedName>
</protein>
<gene>
    <name evidence="1" type="ORF">LTS18_002096</name>
</gene>
<reference evidence="1" key="1">
    <citation type="submission" date="2024-09" db="EMBL/GenBank/DDBJ databases">
        <title>Black Yeasts Isolated from many extreme environments.</title>
        <authorList>
            <person name="Coleine C."/>
            <person name="Stajich J.E."/>
            <person name="Selbmann L."/>
        </authorList>
    </citation>
    <scope>NUCLEOTIDE SEQUENCE</scope>
    <source>
        <strain evidence="1">CCFEE 5737</strain>
    </source>
</reference>
<evidence type="ECO:0000313" key="2">
    <source>
        <dbReference type="Proteomes" id="UP001186974"/>
    </source>
</evidence>
<evidence type="ECO:0000313" key="1">
    <source>
        <dbReference type="EMBL" id="KAK3064934.1"/>
    </source>
</evidence>